<feature type="region of interest" description="Disordered" evidence="1">
    <location>
        <begin position="57"/>
        <end position="88"/>
    </location>
</feature>
<dbReference type="InterPro" id="IPR003163">
    <property type="entry name" value="Tscrpt_reg_HTH_APSES-type"/>
</dbReference>
<comment type="caution">
    <text evidence="3">The sequence shown here is derived from an EMBL/GenBank/DDBJ whole genome shotgun (WGS) entry which is preliminary data.</text>
</comment>
<dbReference type="EMBL" id="MU128915">
    <property type="protein sequence ID" value="KAF9519918.1"/>
    <property type="molecule type" value="Genomic_DNA"/>
</dbReference>
<proteinExistence type="predicted"/>
<evidence type="ECO:0000259" key="2">
    <source>
        <dbReference type="PROSITE" id="PS51299"/>
    </source>
</evidence>
<feature type="compositionally biased region" description="Low complexity" evidence="1">
    <location>
        <begin position="437"/>
        <end position="450"/>
    </location>
</feature>
<dbReference type="OrthoDB" id="5597783at2759"/>
<feature type="compositionally biased region" description="Polar residues" evidence="1">
    <location>
        <begin position="71"/>
        <end position="83"/>
    </location>
</feature>
<organism evidence="3 4">
    <name type="scientific">Hydnum rufescens UP504</name>
    <dbReference type="NCBI Taxonomy" id="1448309"/>
    <lineage>
        <taxon>Eukaryota</taxon>
        <taxon>Fungi</taxon>
        <taxon>Dikarya</taxon>
        <taxon>Basidiomycota</taxon>
        <taxon>Agaricomycotina</taxon>
        <taxon>Agaricomycetes</taxon>
        <taxon>Cantharellales</taxon>
        <taxon>Hydnaceae</taxon>
        <taxon>Hydnum</taxon>
    </lineage>
</organism>
<sequence length="495" mass="52939">MIAEEDDGSGWEDGCGRTVSNQLLHRGKAEATGSHAGLMLRIPVKATLPRANASDPAVPLDMVPDELSPFTPASSSFGSTPGTEHSFAGDQELPFASIEPREDWPSNLPRAPDLLDLNSQNGTECRQHDEDIQDLLVGPEGALLDELEEAWGQPYPNHLSVTTLTRYCPGMCVPMHTRCRGRSRSTSFDRSMRDAKYFDLGASDASNSGSRTSRVLSLPNISLESYLVAGTASPPPAGLTLRDDGSLSTLNYMLEKPIVINTREPVQPPIHVTLVDSLPVFVTTYANGVSLLRQMDSDYINLSALVSIARPPLSPSEVTQLIESCLTRRVIPRRSALPSSSGSLAGTWVPLPDAQAFCVSGRLKIPGKILEHFLQDNLADLFPDPLPELARTFKSAGVNMTDFNSLAIPSDLIVSGDIPNKDAVVSGSVTAERSNTSLSDGVVVSTGGSVPKRRPGRPKATAASRSRKIAATAPVTTRQQSRPNTRAGLRSAGLS</sequence>
<evidence type="ECO:0000313" key="4">
    <source>
        <dbReference type="Proteomes" id="UP000886523"/>
    </source>
</evidence>
<dbReference type="SUPFAM" id="SSF54616">
    <property type="entry name" value="DNA-binding domain of Mlu1-box binding protein MBP1"/>
    <property type="match status" value="1"/>
</dbReference>
<dbReference type="AlphaFoldDB" id="A0A9P6B8Y8"/>
<evidence type="ECO:0000256" key="1">
    <source>
        <dbReference type="SAM" id="MobiDB-lite"/>
    </source>
</evidence>
<dbReference type="GO" id="GO:0003677">
    <property type="term" value="F:DNA binding"/>
    <property type="evidence" value="ECO:0007669"/>
    <property type="project" value="InterPro"/>
</dbReference>
<dbReference type="Gene3D" id="3.10.260.10">
    <property type="entry name" value="Transcription regulator HTH, APSES-type DNA-binding domain"/>
    <property type="match status" value="1"/>
</dbReference>
<gene>
    <name evidence="3" type="ORF">BS47DRAFT_1336642</name>
</gene>
<feature type="compositionally biased region" description="Polar residues" evidence="1">
    <location>
        <begin position="474"/>
        <end position="484"/>
    </location>
</feature>
<keyword evidence="4" id="KW-1185">Reference proteome</keyword>
<dbReference type="PROSITE" id="PS51299">
    <property type="entry name" value="HTH_APSES"/>
    <property type="match status" value="1"/>
</dbReference>
<evidence type="ECO:0000313" key="3">
    <source>
        <dbReference type="EMBL" id="KAF9519918.1"/>
    </source>
</evidence>
<feature type="region of interest" description="Disordered" evidence="1">
    <location>
        <begin position="437"/>
        <end position="495"/>
    </location>
</feature>
<accession>A0A9P6B8Y8</accession>
<feature type="domain" description="HTH APSES-type" evidence="2">
    <location>
        <begin position="267"/>
        <end position="385"/>
    </location>
</feature>
<reference evidence="3" key="1">
    <citation type="journal article" date="2020" name="Nat. Commun.">
        <title>Large-scale genome sequencing of mycorrhizal fungi provides insights into the early evolution of symbiotic traits.</title>
        <authorList>
            <person name="Miyauchi S."/>
            <person name="Kiss E."/>
            <person name="Kuo A."/>
            <person name="Drula E."/>
            <person name="Kohler A."/>
            <person name="Sanchez-Garcia M."/>
            <person name="Morin E."/>
            <person name="Andreopoulos B."/>
            <person name="Barry K.W."/>
            <person name="Bonito G."/>
            <person name="Buee M."/>
            <person name="Carver A."/>
            <person name="Chen C."/>
            <person name="Cichocki N."/>
            <person name="Clum A."/>
            <person name="Culley D."/>
            <person name="Crous P.W."/>
            <person name="Fauchery L."/>
            <person name="Girlanda M."/>
            <person name="Hayes R.D."/>
            <person name="Keri Z."/>
            <person name="LaButti K."/>
            <person name="Lipzen A."/>
            <person name="Lombard V."/>
            <person name="Magnuson J."/>
            <person name="Maillard F."/>
            <person name="Murat C."/>
            <person name="Nolan M."/>
            <person name="Ohm R.A."/>
            <person name="Pangilinan J."/>
            <person name="Pereira M.F."/>
            <person name="Perotto S."/>
            <person name="Peter M."/>
            <person name="Pfister S."/>
            <person name="Riley R."/>
            <person name="Sitrit Y."/>
            <person name="Stielow J.B."/>
            <person name="Szollosi G."/>
            <person name="Zifcakova L."/>
            <person name="Stursova M."/>
            <person name="Spatafora J.W."/>
            <person name="Tedersoo L."/>
            <person name="Vaario L.M."/>
            <person name="Yamada A."/>
            <person name="Yan M."/>
            <person name="Wang P."/>
            <person name="Xu J."/>
            <person name="Bruns T."/>
            <person name="Baldrian P."/>
            <person name="Vilgalys R."/>
            <person name="Dunand C."/>
            <person name="Henrissat B."/>
            <person name="Grigoriev I.V."/>
            <person name="Hibbett D."/>
            <person name="Nagy L.G."/>
            <person name="Martin F.M."/>
        </authorList>
    </citation>
    <scope>NUCLEOTIDE SEQUENCE</scope>
    <source>
        <strain evidence="3">UP504</strain>
    </source>
</reference>
<dbReference type="InterPro" id="IPR036887">
    <property type="entry name" value="HTH_APSES_sf"/>
</dbReference>
<dbReference type="Proteomes" id="UP000886523">
    <property type="component" value="Unassembled WGS sequence"/>
</dbReference>
<feature type="region of interest" description="Disordered" evidence="1">
    <location>
        <begin position="100"/>
        <end position="121"/>
    </location>
</feature>
<name>A0A9P6B8Y8_9AGAM</name>
<protein>
    <recommendedName>
        <fullName evidence="2">HTH APSES-type domain-containing protein</fullName>
    </recommendedName>
</protein>